<dbReference type="InterPro" id="IPR046862">
    <property type="entry name" value="Rhomboid_2"/>
</dbReference>
<dbReference type="Pfam" id="PF20401">
    <property type="entry name" value="Rhomboid_2"/>
    <property type="match status" value="1"/>
</dbReference>
<keyword evidence="2" id="KW-0812">Transmembrane</keyword>
<keyword evidence="4" id="KW-1185">Reference proteome</keyword>
<feature type="transmembrane region" description="Helical" evidence="2">
    <location>
        <begin position="104"/>
        <end position="121"/>
    </location>
</feature>
<feature type="transmembrane region" description="Helical" evidence="2">
    <location>
        <begin position="41"/>
        <end position="64"/>
    </location>
</feature>
<keyword evidence="2" id="KW-0472">Membrane</keyword>
<evidence type="ECO:0000313" key="3">
    <source>
        <dbReference type="EMBL" id="MFC4907496.1"/>
    </source>
</evidence>
<accession>A0ABV9TVE9</accession>
<evidence type="ECO:0000256" key="2">
    <source>
        <dbReference type="SAM" id="Phobius"/>
    </source>
</evidence>
<feature type="region of interest" description="Disordered" evidence="1">
    <location>
        <begin position="242"/>
        <end position="287"/>
    </location>
</feature>
<gene>
    <name evidence="3" type="ORF">ACFPCY_09205</name>
</gene>
<protein>
    <submittedName>
        <fullName evidence="3">Rhomboid-like protein</fullName>
    </submittedName>
</protein>
<keyword evidence="2" id="KW-1133">Transmembrane helix</keyword>
<sequence>MLGTFVVVVIGWYVLRALGLVWPPAGRLVGRCEPWTRRAHAWVLSAPATFCYVAIFTASTLVQYSAPPKLIDLLTTLQSTNLRNLHRAPLKALIDSALWVADQGQGLTLYVALFVSVVAWAERRYGTPRILLVWLCGHVLGSLLTALVETRALETQRAPARLAVTTDVGVSYIMVSGCAAAVLLMRGPWLVAGVGGLAFGVAGPVVWHHSLWDLGHLFATLCGLAAAWALLQIAPPRTPPNLGPCLPRPAPLWGRTPATPPEDDPDGRPGTATSAGATQDGPGAASP</sequence>
<name>A0ABV9TVE9_9ACTN</name>
<organism evidence="3 4">
    <name type="scientific">Actinomadura gamaensis</name>
    <dbReference type="NCBI Taxonomy" id="1763541"/>
    <lineage>
        <taxon>Bacteria</taxon>
        <taxon>Bacillati</taxon>
        <taxon>Actinomycetota</taxon>
        <taxon>Actinomycetes</taxon>
        <taxon>Streptosporangiales</taxon>
        <taxon>Thermomonosporaceae</taxon>
        <taxon>Actinomadura</taxon>
    </lineage>
</organism>
<feature type="transmembrane region" description="Helical" evidence="2">
    <location>
        <begin position="189"/>
        <end position="208"/>
    </location>
</feature>
<dbReference type="Proteomes" id="UP001595872">
    <property type="component" value="Unassembled WGS sequence"/>
</dbReference>
<dbReference type="RefSeq" id="WP_378253303.1">
    <property type="nucleotide sequence ID" value="NZ_JBHSIT010000002.1"/>
</dbReference>
<proteinExistence type="predicted"/>
<reference evidence="4" key="1">
    <citation type="journal article" date="2019" name="Int. J. Syst. Evol. Microbiol.">
        <title>The Global Catalogue of Microorganisms (GCM) 10K type strain sequencing project: providing services to taxonomists for standard genome sequencing and annotation.</title>
        <authorList>
            <consortium name="The Broad Institute Genomics Platform"/>
            <consortium name="The Broad Institute Genome Sequencing Center for Infectious Disease"/>
            <person name="Wu L."/>
            <person name="Ma J."/>
        </authorList>
    </citation>
    <scope>NUCLEOTIDE SEQUENCE [LARGE SCALE GENOMIC DNA]</scope>
    <source>
        <strain evidence="4">KLKA75</strain>
    </source>
</reference>
<dbReference type="EMBL" id="JBHSIT010000002">
    <property type="protein sequence ID" value="MFC4907496.1"/>
    <property type="molecule type" value="Genomic_DNA"/>
</dbReference>
<evidence type="ECO:0000256" key="1">
    <source>
        <dbReference type="SAM" id="MobiDB-lite"/>
    </source>
</evidence>
<feature type="transmembrane region" description="Helical" evidence="2">
    <location>
        <begin position="130"/>
        <end position="148"/>
    </location>
</feature>
<feature type="transmembrane region" description="Helical" evidence="2">
    <location>
        <begin position="160"/>
        <end position="182"/>
    </location>
</feature>
<comment type="caution">
    <text evidence="3">The sequence shown here is derived from an EMBL/GenBank/DDBJ whole genome shotgun (WGS) entry which is preliminary data.</text>
</comment>
<evidence type="ECO:0000313" key="4">
    <source>
        <dbReference type="Proteomes" id="UP001595872"/>
    </source>
</evidence>
<feature type="transmembrane region" description="Helical" evidence="2">
    <location>
        <begin position="6"/>
        <end position="29"/>
    </location>
</feature>